<dbReference type="PANTHER" id="PTHR37954">
    <property type="entry name" value="BLL4979 PROTEIN"/>
    <property type="match status" value="1"/>
</dbReference>
<organism evidence="2 3">
    <name type="scientific">Ferroglobus placidus (strain DSM 10642 / AEDII12DO)</name>
    <dbReference type="NCBI Taxonomy" id="589924"/>
    <lineage>
        <taxon>Archaea</taxon>
        <taxon>Methanobacteriati</taxon>
        <taxon>Methanobacteriota</taxon>
        <taxon>Archaeoglobi</taxon>
        <taxon>Archaeoglobales</taxon>
        <taxon>Archaeoglobaceae</taxon>
        <taxon>Ferroglobus</taxon>
    </lineage>
</organism>
<dbReference type="Pfam" id="PF02596">
    <property type="entry name" value="DUF169"/>
    <property type="match status" value="2"/>
</dbReference>
<dbReference type="PANTHER" id="PTHR37954:SF3">
    <property type="entry name" value="DUF169 DOMAIN-CONTAINING PROTEIN"/>
    <property type="match status" value="1"/>
</dbReference>
<evidence type="ECO:0000313" key="3">
    <source>
        <dbReference type="Proteomes" id="UP000002613"/>
    </source>
</evidence>
<keyword evidence="1" id="KW-0175">Coiled coil</keyword>
<dbReference type="InterPro" id="IPR003748">
    <property type="entry name" value="DUF169"/>
</dbReference>
<dbReference type="HOGENOM" id="CLU_827982_0_0_2"/>
<dbReference type="Proteomes" id="UP000002613">
    <property type="component" value="Chromosome"/>
</dbReference>
<dbReference type="KEGG" id="fpl:Ferp_2024"/>
<keyword evidence="3" id="KW-1185">Reference proteome</keyword>
<dbReference type="GeneID" id="8779557"/>
<sequence>MSFRRYFQIPYQPVAVKILKEHVKATEENLRFCEAVRRAAGGERIVLDEINLICSGALVSLGFVRGVFSEDSEETKAVIVEPYKGQECDVVLIIATPDRVMKIASFYSQLFGEELRAEFSGENAVCGEATARVKKEGKPNVSFLCEGAREYAGYKREEVVIGFPYETFRRMEEAIKKEEIKSMCGCLMDDLPRDVVEKFESMGFDKATDHFFGFYNGKTVKVYIFRDTNALGLYTSVKFKSEEEAEKAVEKYKGDYVLLKRENWVDVSKILDVDVISEIRKGKFEELLNSELEKIVREAKKLKSL</sequence>
<protein>
    <submittedName>
        <fullName evidence="2">Uncharacterized protein</fullName>
    </submittedName>
</protein>
<accession>D3S098</accession>
<name>D3S098_FERPA</name>
<gene>
    <name evidence="2" type="ordered locus">Ferp_2024</name>
</gene>
<dbReference type="RefSeq" id="WP_012966500.1">
    <property type="nucleotide sequence ID" value="NC_013849.1"/>
</dbReference>
<reference evidence="3" key="1">
    <citation type="submission" date="2010-02" db="EMBL/GenBank/DDBJ databases">
        <title>Complete sequence of Ferroglobus placidus DSM 10642.</title>
        <authorList>
            <consortium name="US DOE Joint Genome Institute"/>
            <person name="Lucas S."/>
            <person name="Copeland A."/>
            <person name="Lapidus A."/>
            <person name="Cheng J.-F."/>
            <person name="Bruce D."/>
            <person name="Goodwin L."/>
            <person name="Pitluck S."/>
            <person name="Saunders E."/>
            <person name="Brettin T."/>
            <person name="Detter J.C."/>
            <person name="Han C."/>
            <person name="Tapia R."/>
            <person name="Larimer F."/>
            <person name="Land M."/>
            <person name="Hauser L."/>
            <person name="Kyrpides N."/>
            <person name="Ivanova N."/>
            <person name="Holmes D."/>
            <person name="Lovley D."/>
            <person name="Kyrpides N."/>
            <person name="Anderson I.J."/>
            <person name="Woyke T."/>
        </authorList>
    </citation>
    <scope>NUCLEOTIDE SEQUENCE [LARGE SCALE GENOMIC DNA]</scope>
    <source>
        <strain evidence="3">DSM 10642 / AEDII12DO</strain>
    </source>
</reference>
<dbReference type="AlphaFoldDB" id="D3S098"/>
<dbReference type="STRING" id="589924.Ferp_2024"/>
<proteinExistence type="predicted"/>
<evidence type="ECO:0000256" key="1">
    <source>
        <dbReference type="SAM" id="Coils"/>
    </source>
</evidence>
<dbReference type="PaxDb" id="589924-Ferp_2024"/>
<dbReference type="EMBL" id="CP001899">
    <property type="protein sequence ID" value="ADC66161.1"/>
    <property type="molecule type" value="Genomic_DNA"/>
</dbReference>
<feature type="coiled-coil region" evidence="1">
    <location>
        <begin position="242"/>
        <end position="305"/>
    </location>
</feature>
<evidence type="ECO:0000313" key="2">
    <source>
        <dbReference type="EMBL" id="ADC66161.1"/>
    </source>
</evidence>
<dbReference type="eggNOG" id="arCOG02289">
    <property type="taxonomic scope" value="Archaea"/>
</dbReference>
<dbReference type="OrthoDB" id="89232at2157"/>
<reference evidence="2 3" key="2">
    <citation type="journal article" date="2011" name="Stand. Genomic Sci.">
        <title>Complete genome sequence of Ferroglobus placidus AEDII12DO.</title>
        <authorList>
            <person name="Anderson I."/>
            <person name="Risso C."/>
            <person name="Holmes D."/>
            <person name="Lucas S."/>
            <person name="Copeland A."/>
            <person name="Lapidus A."/>
            <person name="Cheng J.F."/>
            <person name="Bruce D."/>
            <person name="Goodwin L."/>
            <person name="Pitluck S."/>
            <person name="Saunders E."/>
            <person name="Brettin T."/>
            <person name="Detter J.C."/>
            <person name="Han C."/>
            <person name="Tapia R."/>
            <person name="Larimer F."/>
            <person name="Land M."/>
            <person name="Hauser L."/>
            <person name="Woyke T."/>
            <person name="Lovley D."/>
            <person name="Kyrpides N."/>
            <person name="Ivanova N."/>
        </authorList>
    </citation>
    <scope>NUCLEOTIDE SEQUENCE [LARGE SCALE GENOMIC DNA]</scope>
    <source>
        <strain evidence="3">DSM 10642 / AEDII12DO</strain>
    </source>
</reference>